<evidence type="ECO:0000313" key="2">
    <source>
        <dbReference type="Proteomes" id="UP001184853"/>
    </source>
</evidence>
<reference evidence="1 2" key="1">
    <citation type="submission" date="2023-07" db="EMBL/GenBank/DDBJ databases">
        <title>Sorghum-associated microbial communities from plants grown in Nebraska, USA.</title>
        <authorList>
            <person name="Schachtman D."/>
        </authorList>
    </citation>
    <scope>NUCLEOTIDE SEQUENCE [LARGE SCALE GENOMIC DNA]</scope>
    <source>
        <strain evidence="1 2">DS1709</strain>
    </source>
</reference>
<dbReference type="SUPFAM" id="SSF51206">
    <property type="entry name" value="cAMP-binding domain-like"/>
    <property type="match status" value="1"/>
</dbReference>
<protein>
    <recommendedName>
        <fullName evidence="3">Cyclic nucleotide-binding domain-containing protein</fullName>
    </recommendedName>
</protein>
<name>A0ABU1L990_9FLAO</name>
<keyword evidence="2" id="KW-1185">Reference proteome</keyword>
<proteinExistence type="predicted"/>
<dbReference type="Proteomes" id="UP001184853">
    <property type="component" value="Unassembled WGS sequence"/>
</dbReference>
<dbReference type="EMBL" id="JAVDQS010000001">
    <property type="protein sequence ID" value="MDR6403288.1"/>
    <property type="molecule type" value="Genomic_DNA"/>
</dbReference>
<evidence type="ECO:0000313" key="1">
    <source>
        <dbReference type="EMBL" id="MDR6403288.1"/>
    </source>
</evidence>
<comment type="caution">
    <text evidence="1">The sequence shown here is derived from an EMBL/GenBank/DDBJ whole genome shotgun (WGS) entry which is preliminary data.</text>
</comment>
<organism evidence="1 2">
    <name type="scientific">Chryseobacterium geocarposphaerae</name>
    <dbReference type="NCBI Taxonomy" id="1416776"/>
    <lineage>
        <taxon>Bacteria</taxon>
        <taxon>Pseudomonadati</taxon>
        <taxon>Bacteroidota</taxon>
        <taxon>Flavobacteriia</taxon>
        <taxon>Flavobacteriales</taxon>
        <taxon>Weeksellaceae</taxon>
        <taxon>Chryseobacterium group</taxon>
        <taxon>Chryseobacterium</taxon>
    </lineage>
</organism>
<dbReference type="InterPro" id="IPR018490">
    <property type="entry name" value="cNMP-bd_dom_sf"/>
</dbReference>
<accession>A0ABU1L990</accession>
<evidence type="ECO:0008006" key="3">
    <source>
        <dbReference type="Google" id="ProtNLM"/>
    </source>
</evidence>
<gene>
    <name evidence="1" type="ORF">J2781_000192</name>
</gene>
<sequence length="41" mass="4849">MLISEAPPIFYEAVIKNYKPSEFIFREGDTANYYYQIVTLI</sequence>